<comment type="caution">
    <text evidence="7">The sequence shown here is derived from an EMBL/GenBank/DDBJ whole genome shotgun (WGS) entry which is preliminary data.</text>
</comment>
<evidence type="ECO:0000256" key="6">
    <source>
        <dbReference type="ARBA" id="ARBA00022801"/>
    </source>
</evidence>
<name>A0A934WQD4_9FIRM</name>
<evidence type="ECO:0000313" key="8">
    <source>
        <dbReference type="Proteomes" id="UP000633365"/>
    </source>
</evidence>
<dbReference type="EMBL" id="JAEQMG010000040">
    <property type="protein sequence ID" value="MBK6087548.1"/>
    <property type="molecule type" value="Genomic_DNA"/>
</dbReference>
<dbReference type="InterPro" id="IPR000026">
    <property type="entry name" value="N1-like"/>
</dbReference>
<proteinExistence type="inferred from homology"/>
<comment type="subcellular location">
    <subcellularLocation>
        <location evidence="1">Secreted</location>
    </subcellularLocation>
</comment>
<dbReference type="InterPro" id="IPR001887">
    <property type="entry name" value="Barnase"/>
</dbReference>
<dbReference type="GO" id="GO:0003723">
    <property type="term" value="F:RNA binding"/>
    <property type="evidence" value="ECO:0007669"/>
    <property type="project" value="InterPro"/>
</dbReference>
<evidence type="ECO:0000256" key="4">
    <source>
        <dbReference type="ARBA" id="ARBA00022525"/>
    </source>
</evidence>
<dbReference type="InterPro" id="IPR016191">
    <property type="entry name" value="Ribonuclease/ribotoxin"/>
</dbReference>
<organism evidence="7 8">
    <name type="scientific">Ruminococcus difficilis</name>
    <dbReference type="NCBI Taxonomy" id="2763069"/>
    <lineage>
        <taxon>Bacteria</taxon>
        <taxon>Bacillati</taxon>
        <taxon>Bacillota</taxon>
        <taxon>Clostridia</taxon>
        <taxon>Eubacteriales</taxon>
        <taxon>Oscillospiraceae</taxon>
        <taxon>Ruminococcus</taxon>
    </lineage>
</organism>
<accession>A0A934WQD4</accession>
<evidence type="ECO:0000256" key="3">
    <source>
        <dbReference type="ARBA" id="ARBA00022214"/>
    </source>
</evidence>
<protein>
    <recommendedName>
        <fullName evidence="3">Ribonuclease</fullName>
    </recommendedName>
</protein>
<evidence type="ECO:0000256" key="1">
    <source>
        <dbReference type="ARBA" id="ARBA00004613"/>
    </source>
</evidence>
<evidence type="ECO:0000313" key="7">
    <source>
        <dbReference type="EMBL" id="MBK6087548.1"/>
    </source>
</evidence>
<dbReference type="Gene3D" id="3.10.450.30">
    <property type="entry name" value="Microbial ribonucleases"/>
    <property type="match status" value="1"/>
</dbReference>
<dbReference type="GO" id="GO:0016787">
    <property type="term" value="F:hydrolase activity"/>
    <property type="evidence" value="ECO:0007669"/>
    <property type="project" value="UniProtKB-KW"/>
</dbReference>
<comment type="similarity">
    <text evidence="2">Belongs to the ribonuclease N1/T1 family.</text>
</comment>
<reference evidence="7" key="1">
    <citation type="submission" date="2021-01" db="EMBL/GenBank/DDBJ databases">
        <title>Genome public.</title>
        <authorList>
            <person name="Liu C."/>
            <person name="Sun Q."/>
        </authorList>
    </citation>
    <scope>NUCLEOTIDE SEQUENCE</scope>
    <source>
        <strain evidence="7">M6</strain>
    </source>
</reference>
<gene>
    <name evidence="7" type="ORF">JKK62_02600</name>
</gene>
<dbReference type="PRINTS" id="PR00117">
    <property type="entry name" value="BARNASE"/>
</dbReference>
<keyword evidence="5" id="KW-0540">Nuclease</keyword>
<keyword evidence="6" id="KW-0378">Hydrolase</keyword>
<evidence type="ECO:0000256" key="2">
    <source>
        <dbReference type="ARBA" id="ARBA00009006"/>
    </source>
</evidence>
<dbReference type="Pfam" id="PF00545">
    <property type="entry name" value="Ribonuclease"/>
    <property type="match status" value="1"/>
</dbReference>
<dbReference type="AlphaFoldDB" id="A0A934WQD4"/>
<dbReference type="RefSeq" id="WP_201426854.1">
    <property type="nucleotide sequence ID" value="NZ_JAEQMG010000040.1"/>
</dbReference>
<keyword evidence="8" id="KW-1185">Reference proteome</keyword>
<dbReference type="SUPFAM" id="SSF53933">
    <property type="entry name" value="Microbial ribonucleases"/>
    <property type="match status" value="1"/>
</dbReference>
<dbReference type="GO" id="GO:0005576">
    <property type="term" value="C:extracellular region"/>
    <property type="evidence" value="ECO:0007669"/>
    <property type="project" value="UniProtKB-SubCell"/>
</dbReference>
<sequence length="199" mass="23244">MFVKKTNGYVIRNNRISTTKFLQALLVDWITDANVHFLNWVVVEDEKLCVQCKNMWGKVYKRHNLVFPLPPLHPHCRCTIQPIQIAIVGTATNEKHNGADWWIKSQGKLPDFYITYQEAVKLGFKPKEGNLDKVAPGKMITRGQYFNRNEHLPEKPGRIWYEADINYSGGYRNSERILYSNDGLIFITLDHYRTFVEII</sequence>
<evidence type="ECO:0000256" key="5">
    <source>
        <dbReference type="ARBA" id="ARBA00022722"/>
    </source>
</evidence>
<dbReference type="GO" id="GO:0004521">
    <property type="term" value="F:RNA endonuclease activity"/>
    <property type="evidence" value="ECO:0007669"/>
    <property type="project" value="InterPro"/>
</dbReference>
<keyword evidence="4" id="KW-0964">Secreted</keyword>
<dbReference type="Proteomes" id="UP000633365">
    <property type="component" value="Unassembled WGS sequence"/>
</dbReference>